<evidence type="ECO:0000256" key="3">
    <source>
        <dbReference type="RuleBase" id="RU003457"/>
    </source>
</evidence>
<dbReference type="PANTHER" id="PTHR13903:SF8">
    <property type="entry name" value="PIRIN"/>
    <property type="match status" value="1"/>
</dbReference>
<dbReference type="RefSeq" id="WP_153724011.1">
    <property type="nucleotide sequence ID" value="NZ_CP045875.1"/>
</dbReference>
<dbReference type="Pfam" id="PF02678">
    <property type="entry name" value="Pirin"/>
    <property type="match status" value="1"/>
</dbReference>
<protein>
    <submittedName>
        <fullName evidence="6">Pirin family protein</fullName>
        <ecNumber evidence="6">1.13.11.24</ecNumber>
    </submittedName>
</protein>
<organism evidence="6 7">
    <name type="scientific">Heliorestis convoluta</name>
    <dbReference type="NCBI Taxonomy" id="356322"/>
    <lineage>
        <taxon>Bacteria</taxon>
        <taxon>Bacillati</taxon>
        <taxon>Bacillota</taxon>
        <taxon>Clostridia</taxon>
        <taxon>Eubacteriales</taxon>
        <taxon>Heliobacteriaceae</taxon>
        <taxon>Heliorestis</taxon>
    </lineage>
</organism>
<dbReference type="InterPro" id="IPR012093">
    <property type="entry name" value="Pirin"/>
</dbReference>
<feature type="domain" description="Pirin C-terminal" evidence="5">
    <location>
        <begin position="176"/>
        <end position="278"/>
    </location>
</feature>
<dbReference type="CDD" id="cd02247">
    <property type="entry name" value="cupin_pirin_C"/>
    <property type="match status" value="1"/>
</dbReference>
<comment type="cofactor">
    <cofactor evidence="2">
        <name>Fe cation</name>
        <dbReference type="ChEBI" id="CHEBI:24875"/>
    </cofactor>
    <text evidence="2">Binds 1 Fe cation per subunit.</text>
</comment>
<keyword evidence="2" id="KW-0408">Iron</keyword>
<gene>
    <name evidence="6" type="ORF">FTV88_0259</name>
</gene>
<feature type="binding site" evidence="2">
    <location>
        <position position="62"/>
    </location>
    <ligand>
        <name>Fe cation</name>
        <dbReference type="ChEBI" id="CHEBI:24875"/>
    </ligand>
</feature>
<proteinExistence type="inferred from homology"/>
<evidence type="ECO:0000256" key="1">
    <source>
        <dbReference type="ARBA" id="ARBA00008416"/>
    </source>
</evidence>
<comment type="similarity">
    <text evidence="1 3">Belongs to the pirin family.</text>
</comment>
<feature type="binding site" evidence="2">
    <location>
        <position position="104"/>
    </location>
    <ligand>
        <name>Fe cation</name>
        <dbReference type="ChEBI" id="CHEBI:24875"/>
    </ligand>
</feature>
<feature type="binding site" evidence="2">
    <location>
        <position position="106"/>
    </location>
    <ligand>
        <name>Fe cation</name>
        <dbReference type="ChEBI" id="CHEBI:24875"/>
    </ligand>
</feature>
<evidence type="ECO:0000256" key="2">
    <source>
        <dbReference type="PIRSR" id="PIRSR006232-1"/>
    </source>
</evidence>
<dbReference type="Proteomes" id="UP000366051">
    <property type="component" value="Chromosome"/>
</dbReference>
<dbReference type="SUPFAM" id="SSF51182">
    <property type="entry name" value="RmlC-like cupins"/>
    <property type="match status" value="1"/>
</dbReference>
<feature type="domain" description="Pirin N-terminal" evidence="4">
    <location>
        <begin position="23"/>
        <end position="121"/>
    </location>
</feature>
<dbReference type="EMBL" id="CP045875">
    <property type="protein sequence ID" value="QGG46438.1"/>
    <property type="molecule type" value="Genomic_DNA"/>
</dbReference>
<evidence type="ECO:0000313" key="6">
    <source>
        <dbReference type="EMBL" id="QGG46438.1"/>
    </source>
</evidence>
<dbReference type="OrthoDB" id="321327at2"/>
<evidence type="ECO:0000259" key="5">
    <source>
        <dbReference type="Pfam" id="PF05726"/>
    </source>
</evidence>
<dbReference type="Pfam" id="PF05726">
    <property type="entry name" value="Pirin_C"/>
    <property type="match status" value="1"/>
</dbReference>
<dbReference type="GO" id="GO:0008127">
    <property type="term" value="F:quercetin 2,3-dioxygenase activity"/>
    <property type="evidence" value="ECO:0007669"/>
    <property type="project" value="UniProtKB-EC"/>
</dbReference>
<dbReference type="InterPro" id="IPR014710">
    <property type="entry name" value="RmlC-like_jellyroll"/>
</dbReference>
<evidence type="ECO:0000259" key="4">
    <source>
        <dbReference type="Pfam" id="PF02678"/>
    </source>
</evidence>
<dbReference type="InterPro" id="IPR008778">
    <property type="entry name" value="Pirin_C_dom"/>
</dbReference>
<keyword evidence="2" id="KW-0479">Metal-binding</keyword>
<accession>A0A5Q2MW13</accession>
<dbReference type="GO" id="GO:0046872">
    <property type="term" value="F:metal ion binding"/>
    <property type="evidence" value="ECO:0007669"/>
    <property type="project" value="UniProtKB-KW"/>
</dbReference>
<name>A0A5Q2MW13_9FIRM</name>
<keyword evidence="6" id="KW-0560">Oxidoreductase</keyword>
<dbReference type="InterPro" id="IPR011051">
    <property type="entry name" value="RmlC_Cupin_sf"/>
</dbReference>
<dbReference type="PANTHER" id="PTHR13903">
    <property type="entry name" value="PIRIN-RELATED"/>
    <property type="match status" value="1"/>
</dbReference>
<dbReference type="CDD" id="cd02909">
    <property type="entry name" value="cupin_pirin_N"/>
    <property type="match status" value="1"/>
</dbReference>
<dbReference type="Gene3D" id="2.60.120.10">
    <property type="entry name" value="Jelly Rolls"/>
    <property type="match status" value="2"/>
</dbReference>
<sequence length="280" mass="30785">MSPIRTVKKVVTGQNAVDGAGVKLVRVFGKQDTQDFDPFLMLDAFDSVNPDDYTKGFPWHPHRGIETVTYLVHGEIEHSDSLGNRGTILDGQCQWMTAGSGIIHQEMPKPCPRMLGVQLWLNLPAKDKMAAPTYRGISAEEIPAIDVGNGTVRVIAGSYQGQAGAVAGDYVKTLFLDVEVDPLTEWSLETDPEATLFVYILQGEGSFGPTDDASYAEKHALLFQEGTSFRVKASEQGLRFLLLSAKPLGEPIAWGGPIVMNTREELDKAFKELEENRFIQ</sequence>
<dbReference type="EC" id="1.13.11.24" evidence="6"/>
<dbReference type="InterPro" id="IPR003829">
    <property type="entry name" value="Pirin_N_dom"/>
</dbReference>
<keyword evidence="7" id="KW-1185">Reference proteome</keyword>
<evidence type="ECO:0000313" key="7">
    <source>
        <dbReference type="Proteomes" id="UP000366051"/>
    </source>
</evidence>
<dbReference type="PIRSF" id="PIRSF006232">
    <property type="entry name" value="Pirin"/>
    <property type="match status" value="1"/>
</dbReference>
<feature type="binding site" evidence="2">
    <location>
        <position position="60"/>
    </location>
    <ligand>
        <name>Fe cation</name>
        <dbReference type="ChEBI" id="CHEBI:24875"/>
    </ligand>
</feature>
<reference evidence="7" key="1">
    <citation type="submission" date="2019-11" db="EMBL/GenBank/DDBJ databases">
        <title>Genome sequence of Heliorestis convoluta strain HH, an alkaliphilic and minimalistic phototrophic bacterium from a soda lake in Egypt.</title>
        <authorList>
            <person name="Dewey E.D."/>
            <person name="Stokes L.M."/>
            <person name="Burchell B.M."/>
            <person name="Shaffer K.N."/>
            <person name="Huntington A.M."/>
            <person name="Baker J.M."/>
            <person name="Nadendla S."/>
            <person name="Giglio M.G."/>
            <person name="Touchman J.W."/>
            <person name="Blankenship R.E."/>
            <person name="Madigan M.T."/>
            <person name="Sattley W.M."/>
        </authorList>
    </citation>
    <scope>NUCLEOTIDE SEQUENCE [LARGE SCALE GENOMIC DNA]</scope>
    <source>
        <strain evidence="7">HH</strain>
    </source>
</reference>
<dbReference type="AlphaFoldDB" id="A0A5Q2MW13"/>
<dbReference type="KEGG" id="hcv:FTV88_0259"/>